<dbReference type="PANTHER" id="PTHR47953">
    <property type="entry name" value="OS08G0105600 PROTEIN"/>
    <property type="match status" value="1"/>
</dbReference>
<feature type="binding site" description="axial binding residue" evidence="12">
    <location>
        <position position="455"/>
    </location>
    <ligand>
        <name>heme</name>
        <dbReference type="ChEBI" id="CHEBI:30413"/>
    </ligand>
    <ligandPart>
        <name>Fe</name>
        <dbReference type="ChEBI" id="CHEBI:18248"/>
    </ligandPart>
</feature>
<dbReference type="Pfam" id="PF00067">
    <property type="entry name" value="p450"/>
    <property type="match status" value="1"/>
</dbReference>
<evidence type="ECO:0000256" key="13">
    <source>
        <dbReference type="RuleBase" id="RU000461"/>
    </source>
</evidence>
<evidence type="ECO:0000256" key="4">
    <source>
        <dbReference type="ARBA" id="ARBA00022692"/>
    </source>
</evidence>
<evidence type="ECO:0000256" key="14">
    <source>
        <dbReference type="SAM" id="Phobius"/>
    </source>
</evidence>
<dbReference type="GO" id="GO:0020037">
    <property type="term" value="F:heme binding"/>
    <property type="evidence" value="ECO:0007669"/>
    <property type="project" value="InterPro"/>
</dbReference>
<evidence type="ECO:0000256" key="1">
    <source>
        <dbReference type="ARBA" id="ARBA00004606"/>
    </source>
</evidence>
<keyword evidence="8 13" id="KW-0560">Oxidoreductase</keyword>
<dbReference type="GO" id="GO:0005506">
    <property type="term" value="F:iron ion binding"/>
    <property type="evidence" value="ECO:0007669"/>
    <property type="project" value="InterPro"/>
</dbReference>
<keyword evidence="9 12" id="KW-0408">Iron</keyword>
<comment type="cofactor">
    <cofactor evidence="12">
        <name>heme</name>
        <dbReference type="ChEBI" id="CHEBI:30413"/>
    </cofactor>
</comment>
<evidence type="ECO:0000256" key="12">
    <source>
        <dbReference type="PIRSR" id="PIRSR602401-1"/>
    </source>
</evidence>
<evidence type="ECO:0000256" key="6">
    <source>
        <dbReference type="ARBA" id="ARBA00022968"/>
    </source>
</evidence>
<keyword evidence="4 14" id="KW-0812">Transmembrane</keyword>
<evidence type="ECO:0000256" key="5">
    <source>
        <dbReference type="ARBA" id="ARBA00022723"/>
    </source>
</evidence>
<dbReference type="EMBL" id="MK209625">
    <property type="protein sequence ID" value="QEU48958.1"/>
    <property type="molecule type" value="mRNA"/>
</dbReference>
<dbReference type="AlphaFoldDB" id="A0A8K0YBP6"/>
<dbReference type="SMR" id="A0A8K0YBP6"/>
<sequence length="516" mass="58112">MLTPWNLSATTALFLFPSVILFFFIIQKWNNAKECSSKLPPGPPKLPIIGNLHLLSSPPIRCFRDLSKRYGPIMYLKLGESSAVVVSSPEIAKEMLKDLDPIFADRPRGVAIEIMWYDYIDIVFCPYGDYWRQMRKICINELLSPRMVRSFRSIRRDEACRLAAAVRESSGRVSNLTEKIFSFSSSITCRAAFGGVCKDSPALIKLMMETLQMAGVFEVEDLFPSSRIVRALSRSKRRLVGMKKKLDVILDGVIEEHRENLAKITAAAAAEGRDSGERLGNGEFGGEDLVDVFVRIKEGGEMEFPIGNDNIKSVLYDIFSAGTETSSSTIDWVMVELLRNPKAMAKLQAELRQAETLEDDVVSKMKYLKLVIKETLRLHPPIPLVPRVSREAREINGYTLPAGTKVMVNIWAMQRDPMLWDDPEKFEPERFANRALEFTGGDFEYLPFGTGKRMCPGITFGMATVELGLAHLLYNFDWKLPEGSKVEDLDMIENDGITASRKDNLFVVATPYHPLA</sequence>
<proteinExistence type="evidence at transcript level"/>
<dbReference type="CDD" id="cd11072">
    <property type="entry name" value="CYP71-like"/>
    <property type="match status" value="1"/>
</dbReference>
<dbReference type="PRINTS" id="PR00463">
    <property type="entry name" value="EP450I"/>
</dbReference>
<evidence type="ECO:0000256" key="7">
    <source>
        <dbReference type="ARBA" id="ARBA00022989"/>
    </source>
</evidence>
<dbReference type="InterPro" id="IPR036396">
    <property type="entry name" value="Cyt_P450_sf"/>
</dbReference>
<dbReference type="InterPro" id="IPR002401">
    <property type="entry name" value="Cyt_P450_E_grp-I"/>
</dbReference>
<dbReference type="GO" id="GO:0004497">
    <property type="term" value="F:monooxygenase activity"/>
    <property type="evidence" value="ECO:0007669"/>
    <property type="project" value="UniProtKB-KW"/>
</dbReference>
<dbReference type="PROSITE" id="PS00086">
    <property type="entry name" value="CYTOCHROME_P450"/>
    <property type="match status" value="1"/>
</dbReference>
<comment type="subcellular location">
    <subcellularLocation>
        <location evidence="1">Membrane</location>
        <topology evidence="1">Single-pass type II membrane protein</topology>
    </subcellularLocation>
</comment>
<dbReference type="InterPro" id="IPR017972">
    <property type="entry name" value="Cyt_P450_CS"/>
</dbReference>
<keyword evidence="7 14" id="KW-1133">Transmembrane helix</keyword>
<organism evidence="15">
    <name type="scientific">Thymus vulgaris</name>
    <name type="common">Thyme</name>
    <dbReference type="NCBI Taxonomy" id="49992"/>
    <lineage>
        <taxon>Eukaryota</taxon>
        <taxon>Viridiplantae</taxon>
        <taxon>Streptophyta</taxon>
        <taxon>Embryophyta</taxon>
        <taxon>Tracheophyta</taxon>
        <taxon>Spermatophyta</taxon>
        <taxon>Magnoliopsida</taxon>
        <taxon>eudicotyledons</taxon>
        <taxon>Gunneridae</taxon>
        <taxon>Pentapetalae</taxon>
        <taxon>asterids</taxon>
        <taxon>lamiids</taxon>
        <taxon>Lamiales</taxon>
        <taxon>Lamiaceae</taxon>
        <taxon>Nepetoideae</taxon>
        <taxon>Mentheae</taxon>
        <taxon>Thymus</taxon>
    </lineage>
</organism>
<keyword evidence="6" id="KW-0735">Signal-anchor</keyword>
<dbReference type="PANTHER" id="PTHR47953:SF16">
    <property type="entry name" value="CYTOCHROME P450 71D8"/>
    <property type="match status" value="1"/>
</dbReference>
<dbReference type="InterPro" id="IPR052306">
    <property type="entry name" value="CYP450_71D"/>
</dbReference>
<feature type="transmembrane region" description="Helical" evidence="14">
    <location>
        <begin position="6"/>
        <end position="26"/>
    </location>
</feature>
<evidence type="ECO:0000256" key="8">
    <source>
        <dbReference type="ARBA" id="ARBA00023002"/>
    </source>
</evidence>
<dbReference type="GO" id="GO:0016020">
    <property type="term" value="C:membrane"/>
    <property type="evidence" value="ECO:0007669"/>
    <property type="project" value="UniProtKB-SubCell"/>
</dbReference>
<keyword evidence="3 12" id="KW-0349">Heme</keyword>
<dbReference type="SUPFAM" id="SSF48264">
    <property type="entry name" value="Cytochrome P450"/>
    <property type="match status" value="1"/>
</dbReference>
<evidence type="ECO:0000256" key="11">
    <source>
        <dbReference type="ARBA" id="ARBA00023136"/>
    </source>
</evidence>
<keyword evidence="11 14" id="KW-0472">Membrane</keyword>
<evidence type="ECO:0000256" key="10">
    <source>
        <dbReference type="ARBA" id="ARBA00023033"/>
    </source>
</evidence>
<name>A0A8K0YBP6_THYVU</name>
<evidence type="ECO:0000313" key="15">
    <source>
        <dbReference type="EMBL" id="QEU48958.1"/>
    </source>
</evidence>
<dbReference type="FunFam" id="1.10.630.10:FF:000043">
    <property type="entry name" value="Cytochrome P450 99A2"/>
    <property type="match status" value="1"/>
</dbReference>
<dbReference type="Gene3D" id="1.10.630.10">
    <property type="entry name" value="Cytochrome P450"/>
    <property type="match status" value="1"/>
</dbReference>
<keyword evidence="5 12" id="KW-0479">Metal-binding</keyword>
<evidence type="ECO:0000256" key="9">
    <source>
        <dbReference type="ARBA" id="ARBA00023004"/>
    </source>
</evidence>
<protein>
    <submittedName>
        <fullName evidence="15">Cytochrome P450 monooxygenase CYP71D507</fullName>
    </submittedName>
</protein>
<keyword evidence="10 13" id="KW-0503">Monooxygenase</keyword>
<accession>A0A8K0YBP6</accession>
<reference evidence="15" key="1">
    <citation type="submission" date="2018-11" db="EMBL/GenBank/DDBJ databases">
        <title>Biosynthesis of the phenolic monoterpenes thymol and carvacrol.</title>
        <authorList>
            <person name="Krause S.T."/>
            <person name="Crocoll C."/>
            <person name="Foerster C."/>
            <person name="Wiese N."/>
            <person name="Gershenzon J."/>
            <person name="Degenhardt J."/>
        </authorList>
    </citation>
    <scope>NUCLEOTIDE SEQUENCE</scope>
</reference>
<dbReference type="InterPro" id="IPR001128">
    <property type="entry name" value="Cyt_P450"/>
</dbReference>
<dbReference type="PRINTS" id="PR00385">
    <property type="entry name" value="P450"/>
</dbReference>
<comment type="similarity">
    <text evidence="2 13">Belongs to the cytochrome P450 family.</text>
</comment>
<evidence type="ECO:0000256" key="2">
    <source>
        <dbReference type="ARBA" id="ARBA00010617"/>
    </source>
</evidence>
<evidence type="ECO:0000256" key="3">
    <source>
        <dbReference type="ARBA" id="ARBA00022617"/>
    </source>
</evidence>
<dbReference type="GO" id="GO:0016705">
    <property type="term" value="F:oxidoreductase activity, acting on paired donors, with incorporation or reduction of molecular oxygen"/>
    <property type="evidence" value="ECO:0007669"/>
    <property type="project" value="InterPro"/>
</dbReference>